<dbReference type="PANTHER" id="PTHR47966">
    <property type="entry name" value="BETA-SITE APP-CLEAVING ENZYME, ISOFORM A-RELATED"/>
    <property type="match status" value="1"/>
</dbReference>
<keyword evidence="3" id="KW-0378">Hydrolase</keyword>
<dbReference type="Pfam" id="PF00026">
    <property type="entry name" value="Asp"/>
    <property type="match status" value="1"/>
</dbReference>
<keyword evidence="5" id="KW-0732">Signal</keyword>
<feature type="signal peptide" evidence="5">
    <location>
        <begin position="1"/>
        <end position="19"/>
    </location>
</feature>
<proteinExistence type="inferred from homology"/>
<dbReference type="PROSITE" id="PS51767">
    <property type="entry name" value="PEPTIDASE_A1"/>
    <property type="match status" value="1"/>
</dbReference>
<dbReference type="EMBL" id="BLXT01003003">
    <property type="protein sequence ID" value="GFN99467.1"/>
    <property type="molecule type" value="Genomic_DNA"/>
</dbReference>
<comment type="similarity">
    <text evidence="1 3">Belongs to the peptidase A1 family.</text>
</comment>
<reference evidence="7 8" key="1">
    <citation type="journal article" date="2021" name="Elife">
        <title>Chloroplast acquisition without the gene transfer in kleptoplastic sea slugs, Plakobranchus ocellatus.</title>
        <authorList>
            <person name="Maeda T."/>
            <person name="Takahashi S."/>
            <person name="Yoshida T."/>
            <person name="Shimamura S."/>
            <person name="Takaki Y."/>
            <person name="Nagai Y."/>
            <person name="Toyoda A."/>
            <person name="Suzuki Y."/>
            <person name="Arimoto A."/>
            <person name="Ishii H."/>
            <person name="Satoh N."/>
            <person name="Nishiyama T."/>
            <person name="Hasebe M."/>
            <person name="Maruyama T."/>
            <person name="Minagawa J."/>
            <person name="Obokata J."/>
            <person name="Shigenobu S."/>
        </authorList>
    </citation>
    <scope>NUCLEOTIDE SEQUENCE [LARGE SCALE GENOMIC DNA]</scope>
</reference>
<dbReference type="InterPro" id="IPR033121">
    <property type="entry name" value="PEPTIDASE_A1"/>
</dbReference>
<sequence>MNLLPAVAVLVFTLASVACVTQVLRLPFSQGLRPRARTHRNVLRRPNALKIPVRSPGPLPDPPPTPTPKDVKLVNFNNKFYYGPITIGTPGQEFNVAFGTDTPSTWIPTVHSPPENLAHHHCRRYDNTSSSTYRANGQEFSLVHTLGLVNGYLSRDSVTIGDITAKNQIFGEAVLLPDGLQDDILTDGIIGLGKRDYTENDHLTVFDNMVSQGLLPDSVFSFYLNRFDTADPESVLTLGGTNPSYYTGKFTFADIVAPHRWQFRMDGVQVSELYGIFSPRPFQAVVDSGTSMIVGPMEITDHLNENLGGKPLPGWPKMYEFDCDVVGTLPDVEFVVNGETLSVSSKDYILKLQGEGQTHCYSAILGRNMHDEEAPVWILGTPFMRAYYTQFDAGNNRVGFAKAKHTKLELELFG</sequence>
<dbReference type="Proteomes" id="UP000735302">
    <property type="component" value="Unassembled WGS sequence"/>
</dbReference>
<dbReference type="PROSITE" id="PS00141">
    <property type="entry name" value="ASP_PROTEASE"/>
    <property type="match status" value="1"/>
</dbReference>
<evidence type="ECO:0000256" key="3">
    <source>
        <dbReference type="RuleBase" id="RU000454"/>
    </source>
</evidence>
<evidence type="ECO:0000313" key="8">
    <source>
        <dbReference type="Proteomes" id="UP000735302"/>
    </source>
</evidence>
<feature type="disulfide bond" evidence="2">
    <location>
        <begin position="323"/>
        <end position="360"/>
    </location>
</feature>
<comment type="caution">
    <text evidence="7">The sequence shown here is derived from an EMBL/GenBank/DDBJ whole genome shotgun (WGS) entry which is preliminary data.</text>
</comment>
<feature type="compositionally biased region" description="Pro residues" evidence="4">
    <location>
        <begin position="55"/>
        <end position="67"/>
    </location>
</feature>
<dbReference type="InterPro" id="IPR001461">
    <property type="entry name" value="Aspartic_peptidase_A1"/>
</dbReference>
<accession>A0AAV3ZX81</accession>
<dbReference type="InterPro" id="IPR021109">
    <property type="entry name" value="Peptidase_aspartic_dom_sf"/>
</dbReference>
<organism evidence="7 8">
    <name type="scientific">Plakobranchus ocellatus</name>
    <dbReference type="NCBI Taxonomy" id="259542"/>
    <lineage>
        <taxon>Eukaryota</taxon>
        <taxon>Metazoa</taxon>
        <taxon>Spiralia</taxon>
        <taxon>Lophotrochozoa</taxon>
        <taxon>Mollusca</taxon>
        <taxon>Gastropoda</taxon>
        <taxon>Heterobranchia</taxon>
        <taxon>Euthyneura</taxon>
        <taxon>Panpulmonata</taxon>
        <taxon>Sacoglossa</taxon>
        <taxon>Placobranchoidea</taxon>
        <taxon>Plakobranchidae</taxon>
        <taxon>Plakobranchus</taxon>
    </lineage>
</organism>
<dbReference type="InterPro" id="IPR001969">
    <property type="entry name" value="Aspartic_peptidase_AS"/>
</dbReference>
<evidence type="ECO:0000256" key="4">
    <source>
        <dbReference type="SAM" id="MobiDB-lite"/>
    </source>
</evidence>
<dbReference type="GO" id="GO:0004190">
    <property type="term" value="F:aspartic-type endopeptidase activity"/>
    <property type="evidence" value="ECO:0007669"/>
    <property type="project" value="UniProtKB-KW"/>
</dbReference>
<evidence type="ECO:0000313" key="7">
    <source>
        <dbReference type="EMBL" id="GFN99467.1"/>
    </source>
</evidence>
<gene>
    <name evidence="7" type="ORF">PoB_002597300</name>
</gene>
<keyword evidence="8" id="KW-1185">Reference proteome</keyword>
<dbReference type="SUPFAM" id="SSF50630">
    <property type="entry name" value="Acid proteases"/>
    <property type="match status" value="1"/>
</dbReference>
<feature type="domain" description="Peptidase A1" evidence="6">
    <location>
        <begin position="81"/>
        <end position="401"/>
    </location>
</feature>
<evidence type="ECO:0000259" key="6">
    <source>
        <dbReference type="PROSITE" id="PS51767"/>
    </source>
</evidence>
<dbReference type="Gene3D" id="2.40.70.10">
    <property type="entry name" value="Acid Proteases"/>
    <property type="match status" value="2"/>
</dbReference>
<keyword evidence="2" id="KW-1015">Disulfide bond</keyword>
<evidence type="ECO:0000256" key="1">
    <source>
        <dbReference type="ARBA" id="ARBA00007447"/>
    </source>
</evidence>
<keyword evidence="3" id="KW-0645">Protease</keyword>
<feature type="region of interest" description="Disordered" evidence="4">
    <location>
        <begin position="50"/>
        <end position="69"/>
    </location>
</feature>
<dbReference type="FunFam" id="2.40.70.10:FF:000008">
    <property type="entry name" value="Cathepsin D"/>
    <property type="match status" value="1"/>
</dbReference>
<evidence type="ECO:0000256" key="2">
    <source>
        <dbReference type="PIRSR" id="PIRSR601461-2"/>
    </source>
</evidence>
<evidence type="ECO:0000256" key="5">
    <source>
        <dbReference type="SAM" id="SignalP"/>
    </source>
</evidence>
<name>A0AAV3ZX81_9GAST</name>
<dbReference type="FunFam" id="2.40.70.10:FF:000044">
    <property type="entry name" value="Lysosomal aspartic protease"/>
    <property type="match status" value="1"/>
</dbReference>
<dbReference type="AlphaFoldDB" id="A0AAV3ZX81"/>
<protein>
    <submittedName>
        <fullName evidence="7">Cathepsin d</fullName>
    </submittedName>
</protein>
<dbReference type="Gene3D" id="2.60.40.1960">
    <property type="match status" value="1"/>
</dbReference>
<feature type="chain" id="PRO_5043875952" evidence="5">
    <location>
        <begin position="20"/>
        <end position="414"/>
    </location>
</feature>
<dbReference type="PRINTS" id="PR00792">
    <property type="entry name" value="PEPSIN"/>
</dbReference>
<keyword evidence="3" id="KW-0064">Aspartyl protease</keyword>
<dbReference type="GO" id="GO:0006508">
    <property type="term" value="P:proteolysis"/>
    <property type="evidence" value="ECO:0007669"/>
    <property type="project" value="UniProtKB-KW"/>
</dbReference>